<protein>
    <submittedName>
        <fullName evidence="5">Galactose mutarotase-like protein</fullName>
    </submittedName>
</protein>
<evidence type="ECO:0000256" key="1">
    <source>
        <dbReference type="ARBA" id="ARBA00006206"/>
    </source>
</evidence>
<comment type="similarity">
    <text evidence="1">Belongs to the aldose epimerase family.</text>
</comment>
<dbReference type="GeneID" id="25264513"/>
<dbReference type="Gene3D" id="2.70.98.10">
    <property type="match status" value="1"/>
</dbReference>
<dbReference type="CDD" id="cd09019">
    <property type="entry name" value="galactose_mutarotase_like"/>
    <property type="match status" value="1"/>
</dbReference>
<dbReference type="Proteomes" id="UP000027361">
    <property type="component" value="Unassembled WGS sequence"/>
</dbReference>
<dbReference type="HOGENOM" id="CLU_031753_0_0_1"/>
<evidence type="ECO:0000313" key="6">
    <source>
        <dbReference type="Proteomes" id="UP000027361"/>
    </source>
</evidence>
<dbReference type="GO" id="GO:0006006">
    <property type="term" value="P:glucose metabolic process"/>
    <property type="evidence" value="ECO:0007669"/>
    <property type="project" value="TreeGrafter"/>
</dbReference>
<dbReference type="EMBL" id="JMSN01000045">
    <property type="protein sequence ID" value="KDN45096.1"/>
    <property type="molecule type" value="Genomic_DNA"/>
</dbReference>
<dbReference type="PANTHER" id="PTHR10091">
    <property type="entry name" value="ALDOSE-1-EPIMERASE"/>
    <property type="match status" value="1"/>
</dbReference>
<dbReference type="RefSeq" id="XP_013243058.1">
    <property type="nucleotide sequence ID" value="XM_013387604.1"/>
</dbReference>
<dbReference type="InterPro" id="IPR047215">
    <property type="entry name" value="Galactose_mutarotase-like"/>
</dbReference>
<dbReference type="AlphaFoldDB" id="A0A066VUB7"/>
<dbReference type="STRING" id="1037660.A0A066VUB7"/>
<dbReference type="GO" id="GO:0004034">
    <property type="term" value="F:aldose 1-epimerase activity"/>
    <property type="evidence" value="ECO:0007669"/>
    <property type="project" value="TreeGrafter"/>
</dbReference>
<dbReference type="InterPro" id="IPR014718">
    <property type="entry name" value="GH-type_carb-bd"/>
</dbReference>
<comment type="caution">
    <text evidence="5">The sequence shown here is derived from an EMBL/GenBank/DDBJ whole genome shotgun (WGS) entry which is preliminary data.</text>
</comment>
<feature type="chain" id="PRO_5001628453" evidence="4">
    <location>
        <begin position="20"/>
        <end position="512"/>
    </location>
</feature>
<feature type="signal peptide" evidence="4">
    <location>
        <begin position="1"/>
        <end position="19"/>
    </location>
</feature>
<dbReference type="InterPro" id="IPR011013">
    <property type="entry name" value="Gal_mutarotase_sf_dom"/>
</dbReference>
<keyword evidence="6" id="KW-1185">Reference proteome</keyword>
<dbReference type="OMA" id="VWDVEPF"/>
<organism evidence="5 6">
    <name type="scientific">Tilletiaria anomala (strain ATCC 24038 / CBS 436.72 / UBC 951)</name>
    <dbReference type="NCBI Taxonomy" id="1037660"/>
    <lineage>
        <taxon>Eukaryota</taxon>
        <taxon>Fungi</taxon>
        <taxon>Dikarya</taxon>
        <taxon>Basidiomycota</taxon>
        <taxon>Ustilaginomycotina</taxon>
        <taxon>Exobasidiomycetes</taxon>
        <taxon>Georgefischeriales</taxon>
        <taxon>Tilletiariaceae</taxon>
        <taxon>Tilletiaria</taxon>
    </lineage>
</organism>
<dbReference type="GO" id="GO:0030246">
    <property type="term" value="F:carbohydrate binding"/>
    <property type="evidence" value="ECO:0007669"/>
    <property type="project" value="InterPro"/>
</dbReference>
<dbReference type="Pfam" id="PF01263">
    <property type="entry name" value="Aldose_epim"/>
    <property type="match status" value="1"/>
</dbReference>
<keyword evidence="2" id="KW-0413">Isomerase</keyword>
<dbReference type="PANTHER" id="PTHR10091:SF6">
    <property type="entry name" value="1-EPIMERASE, PUTATIVE (AFU_ORTHOLOGUE AFUA_3G13240)-RELATED"/>
    <property type="match status" value="1"/>
</dbReference>
<sequence length="512" mass="54346">MTIFKLAAPLVALALTASAAVVEPRQAASSTSSSTSTASAFKSTSTASSNTSTAPAPGETPGFVLNGAIGSYPCAVEFNPLAYSPFDVPGCANAQPPVYPANQIRLRAPDDSIRATFLPYGAAVNELWVKDRWGQFRDIALSYDNSTNLISDPVHPNFGPVVGRYANRIKNGTFELNNKTYNTPLNENNIDTLHGGTAGYDRSSFKVVDFNSSWVRFSHNDPAGNQGFPGEVNSTIDYWLEGNATWRIAMNAIASTQTPIMLSSHGYWNLDAYNESQSILNYTMHMPQLTSYVETDTILIPTGPLPSVKGTPYDFRQPTVLGDLFNQTTGVCGFNCTGWDSCFINGNHTANNTDPVFEIWSPASGIRMSVVTDQVAMQVYTCPGINNPAKGSLPRKRAHGGNSNNPAAAIYDATSCFVFEAEGIIDAINNPSWNENQIYGPDRPYTWNTAYTFSTVNPDGSPAAPVGAIAATSNLPAARAAAASSSAAPSRSVSSTALLSLAAAAAALLVAA</sequence>
<accession>A0A066VUB7</accession>
<dbReference type="InParanoid" id="A0A066VUB7"/>
<evidence type="ECO:0000256" key="3">
    <source>
        <dbReference type="ARBA" id="ARBA00023277"/>
    </source>
</evidence>
<dbReference type="SUPFAM" id="SSF74650">
    <property type="entry name" value="Galactose mutarotase-like"/>
    <property type="match status" value="1"/>
</dbReference>
<reference evidence="5 6" key="1">
    <citation type="submission" date="2014-05" db="EMBL/GenBank/DDBJ databases">
        <title>Draft genome sequence of a rare smut relative, Tilletiaria anomala UBC 951.</title>
        <authorList>
            <consortium name="DOE Joint Genome Institute"/>
            <person name="Toome M."/>
            <person name="Kuo A."/>
            <person name="Henrissat B."/>
            <person name="Lipzen A."/>
            <person name="Tritt A."/>
            <person name="Yoshinaga Y."/>
            <person name="Zane M."/>
            <person name="Barry K."/>
            <person name="Grigoriev I.V."/>
            <person name="Spatafora J.W."/>
            <person name="Aimea M.C."/>
        </authorList>
    </citation>
    <scope>NUCLEOTIDE SEQUENCE [LARGE SCALE GENOMIC DNA]</scope>
    <source>
        <strain evidence="5 6">UBC 951</strain>
    </source>
</reference>
<evidence type="ECO:0000313" key="5">
    <source>
        <dbReference type="EMBL" id="KDN45096.1"/>
    </source>
</evidence>
<evidence type="ECO:0000256" key="2">
    <source>
        <dbReference type="ARBA" id="ARBA00023235"/>
    </source>
</evidence>
<proteinExistence type="inferred from homology"/>
<dbReference type="OrthoDB" id="274691at2759"/>
<dbReference type="InterPro" id="IPR008183">
    <property type="entry name" value="Aldose_1/G6P_1-epimerase"/>
</dbReference>
<keyword evidence="4" id="KW-0732">Signal</keyword>
<evidence type="ECO:0000256" key="4">
    <source>
        <dbReference type="SAM" id="SignalP"/>
    </source>
</evidence>
<keyword evidence="3" id="KW-0119">Carbohydrate metabolism</keyword>
<dbReference type="GO" id="GO:0033499">
    <property type="term" value="P:galactose catabolic process via UDP-galactose, Leloir pathway"/>
    <property type="evidence" value="ECO:0007669"/>
    <property type="project" value="TreeGrafter"/>
</dbReference>
<name>A0A066VUB7_TILAU</name>
<gene>
    <name evidence="5" type="ORF">K437DRAFT_256754</name>
</gene>